<sequence>MRFTVLALAAAASYASAQGVGIPLGYECNPKSTPCAHGASCFTADLSIFPITVASTVLPICGDTNAPCTSDEQCAYNACVQGVCSGFRAGALPSPTATSSKFRGALPAPSPTIVAAPGSLPLGAKCNPNVKPEQCANASCWGSNMMSIATCGGFNAECTTDDNCHSVKCRNGLCSGSPKPKTSIPATANATMTTMPAQSASPGPVVNGTMPIVNGTIPIANGTTVSNSGTPTATRTPEFTGAASAGYTAGGLLALVVGAAAIAL</sequence>
<dbReference type="AlphaFoldDB" id="A0A6S6W7E9"/>
<proteinExistence type="predicted"/>
<organism evidence="1 2">
    <name type="scientific">Pyrenophora teres f. teres</name>
    <dbReference type="NCBI Taxonomy" id="97479"/>
    <lineage>
        <taxon>Eukaryota</taxon>
        <taxon>Fungi</taxon>
        <taxon>Dikarya</taxon>
        <taxon>Ascomycota</taxon>
        <taxon>Pezizomycotina</taxon>
        <taxon>Dothideomycetes</taxon>
        <taxon>Pleosporomycetidae</taxon>
        <taxon>Pleosporales</taxon>
        <taxon>Pleosporineae</taxon>
        <taxon>Pleosporaceae</taxon>
        <taxon>Pyrenophora</taxon>
    </lineage>
</organism>
<name>A0A6S6W7E9_9PLEO</name>
<dbReference type="Proteomes" id="UP000472372">
    <property type="component" value="Chromosome 7"/>
</dbReference>
<evidence type="ECO:0000313" key="2">
    <source>
        <dbReference type="Proteomes" id="UP000472372"/>
    </source>
</evidence>
<evidence type="ECO:0000313" key="1">
    <source>
        <dbReference type="EMBL" id="CAE7192132.1"/>
    </source>
</evidence>
<gene>
    <name evidence="1" type="ORF">PTTW11_07495</name>
</gene>
<protein>
    <submittedName>
        <fullName evidence="1">Uncharacterized protein</fullName>
    </submittedName>
</protein>
<accession>A0A6S6W7E9</accession>
<reference evidence="1" key="1">
    <citation type="submission" date="2021-02" db="EMBL/GenBank/DDBJ databases">
        <authorList>
            <person name="Syme A R."/>
            <person name="Syme A R."/>
            <person name="Moolhuijzen P."/>
        </authorList>
    </citation>
    <scope>NUCLEOTIDE SEQUENCE</scope>
    <source>
        <strain evidence="1">W1-1</strain>
    </source>
</reference>
<dbReference type="EMBL" id="HG992983">
    <property type="protein sequence ID" value="CAE7192132.1"/>
    <property type="molecule type" value="Genomic_DNA"/>
</dbReference>